<protein>
    <recommendedName>
        <fullName evidence="3">Knr4/Smi1-like domain-containing protein</fullName>
    </recommendedName>
</protein>
<evidence type="ECO:0008006" key="3">
    <source>
        <dbReference type="Google" id="ProtNLM"/>
    </source>
</evidence>
<accession>A0A0K8PR50</accession>
<dbReference type="RefSeq" id="WP_174523337.1">
    <property type="nucleotide sequence ID" value="NZ_DF968327.1"/>
</dbReference>
<sequence>MTNALPRLLEIAPAPSEPRQKDWDEVERSLEVALPSDYKELIHVYGGSNWDDDLYVLEPGCPNENYDLIEWAEHQAEDLEERLGCRAFEGLRRCRRR</sequence>
<name>A0A0K8PR50_STRAJ</name>
<dbReference type="Pfam" id="PF14568">
    <property type="entry name" value="SUKH_6"/>
    <property type="match status" value="1"/>
</dbReference>
<dbReference type="Proteomes" id="UP000053859">
    <property type="component" value="Unassembled WGS sequence"/>
</dbReference>
<dbReference type="PATRIC" id="fig|146537.3.peg.5346"/>
<reference evidence="1" key="1">
    <citation type="journal article" date="2015" name="Genome Announc.">
        <title>Draft Genome Sequence of Thiostrepton-Producing Streptomyces azureus ATCC 14921.</title>
        <authorList>
            <person name="Sakihara K."/>
            <person name="Maeda J."/>
            <person name="Tashiro K."/>
            <person name="Fujino Y."/>
            <person name="Kuhara S."/>
            <person name="Ohshima T."/>
            <person name="Ogata S."/>
            <person name="Doi K."/>
        </authorList>
    </citation>
    <scope>NUCLEOTIDE SEQUENCE [LARGE SCALE GENOMIC DNA]</scope>
    <source>
        <strain evidence="1">ATCC14921</strain>
    </source>
</reference>
<proteinExistence type="predicted"/>
<keyword evidence="2" id="KW-1185">Reference proteome</keyword>
<evidence type="ECO:0000313" key="1">
    <source>
        <dbReference type="EMBL" id="GAP50228.1"/>
    </source>
</evidence>
<organism evidence="1 2">
    <name type="scientific">Streptomyces azureus</name>
    <dbReference type="NCBI Taxonomy" id="146537"/>
    <lineage>
        <taxon>Bacteria</taxon>
        <taxon>Bacillati</taxon>
        <taxon>Actinomycetota</taxon>
        <taxon>Actinomycetes</taxon>
        <taxon>Kitasatosporales</taxon>
        <taxon>Streptomycetaceae</taxon>
        <taxon>Streptomyces</taxon>
    </lineage>
</organism>
<dbReference type="SUPFAM" id="SSF160631">
    <property type="entry name" value="SMI1/KNR4-like"/>
    <property type="match status" value="1"/>
</dbReference>
<dbReference type="EMBL" id="DF968327">
    <property type="protein sequence ID" value="GAP50228.1"/>
    <property type="molecule type" value="Genomic_DNA"/>
</dbReference>
<dbReference type="AlphaFoldDB" id="A0A0K8PR50"/>
<evidence type="ECO:0000313" key="2">
    <source>
        <dbReference type="Proteomes" id="UP000053859"/>
    </source>
</evidence>
<dbReference type="InterPro" id="IPR037883">
    <property type="entry name" value="Knr4/Smi1-like_sf"/>
</dbReference>
<gene>
    <name evidence="1" type="ORF">SAZU_5084</name>
</gene>